<accession>A0ABU0U690</accession>
<name>A0ABU0U690_9SPHI</name>
<dbReference type="EMBL" id="JAUTBA010000001">
    <property type="protein sequence ID" value="MDQ1150482.1"/>
    <property type="molecule type" value="Genomic_DNA"/>
</dbReference>
<evidence type="ECO:0000313" key="1">
    <source>
        <dbReference type="EMBL" id="MDQ1150482.1"/>
    </source>
</evidence>
<gene>
    <name evidence="1" type="ORF">QE382_002466</name>
</gene>
<organism evidence="1 2">
    <name type="scientific">Sphingobacterium zeae</name>
    <dbReference type="NCBI Taxonomy" id="1776859"/>
    <lineage>
        <taxon>Bacteria</taxon>
        <taxon>Pseudomonadati</taxon>
        <taxon>Bacteroidota</taxon>
        <taxon>Sphingobacteriia</taxon>
        <taxon>Sphingobacteriales</taxon>
        <taxon>Sphingobacteriaceae</taxon>
        <taxon>Sphingobacterium</taxon>
    </lineage>
</organism>
<comment type="caution">
    <text evidence="1">The sequence shown here is derived from an EMBL/GenBank/DDBJ whole genome shotgun (WGS) entry which is preliminary data.</text>
</comment>
<proteinExistence type="predicted"/>
<evidence type="ECO:0008006" key="3">
    <source>
        <dbReference type="Google" id="ProtNLM"/>
    </source>
</evidence>
<reference evidence="1 2" key="1">
    <citation type="submission" date="2023-07" db="EMBL/GenBank/DDBJ databases">
        <title>Functional and genomic diversity of the sorghum phyllosphere microbiome.</title>
        <authorList>
            <person name="Shade A."/>
        </authorList>
    </citation>
    <scope>NUCLEOTIDE SEQUENCE [LARGE SCALE GENOMIC DNA]</scope>
    <source>
        <strain evidence="1 2">SORGH_AS_0892</strain>
    </source>
</reference>
<dbReference type="Proteomes" id="UP001244640">
    <property type="component" value="Unassembled WGS sequence"/>
</dbReference>
<evidence type="ECO:0000313" key="2">
    <source>
        <dbReference type="Proteomes" id="UP001244640"/>
    </source>
</evidence>
<keyword evidence="2" id="KW-1185">Reference proteome</keyword>
<protein>
    <recommendedName>
        <fullName evidence="3">Integrase catalytic domain-containing protein</fullName>
    </recommendedName>
</protein>
<sequence length="64" mass="7640">MIDTYHLELAIMKEVVKKAIRIYSDERPHWSNHMFTPSEMHTKPLMNYRNYKTKNSSNLVVTTV</sequence>